<dbReference type="InterPro" id="IPR036282">
    <property type="entry name" value="Glutathione-S-Trfase_C_sf"/>
</dbReference>
<keyword evidence="4" id="KW-1185">Reference proteome</keyword>
<feature type="domain" description="GST C-terminal" evidence="2">
    <location>
        <begin position="81"/>
        <end position="204"/>
    </location>
</feature>
<dbReference type="OrthoDB" id="5740960at2"/>
<dbReference type="SFLD" id="SFLDG00358">
    <property type="entry name" value="Main_(cytGST)"/>
    <property type="match status" value="1"/>
</dbReference>
<evidence type="ECO:0000313" key="3">
    <source>
        <dbReference type="EMBL" id="TCD16565.1"/>
    </source>
</evidence>
<dbReference type="SUPFAM" id="SSF47616">
    <property type="entry name" value="GST C-terminal domain-like"/>
    <property type="match status" value="1"/>
</dbReference>
<sequence length="204" mass="22967">MTYHVYGSPLSRMTRVTWMLEELGEPYSLNKARLGTKDLEGLNPSGKGPVLKDGDFVLTDSAAICLFLSEKHADAGFGPRDPRERALMESWMLYALSEFEAPMWNKLKHRLLLPEELRSEIVPWVQAEFRRECKTLGQRIGGNDYAMGDRFTCVDIVLGHCGMWARSGKFEIAPAHVGAYFDRVLSRPAYQRAVEAEKALKAAA</sequence>
<keyword evidence="3" id="KW-0808">Transferase</keyword>
<dbReference type="InterPro" id="IPR010987">
    <property type="entry name" value="Glutathione-S-Trfase_C-like"/>
</dbReference>
<name>A0A4R0PFE7_9HYPH</name>
<dbReference type="RefSeq" id="WP_131565544.1">
    <property type="nucleotide sequence ID" value="NZ_JAINFK010000001.1"/>
</dbReference>
<dbReference type="Gene3D" id="3.40.30.10">
    <property type="entry name" value="Glutaredoxin"/>
    <property type="match status" value="1"/>
</dbReference>
<dbReference type="SUPFAM" id="SSF52833">
    <property type="entry name" value="Thioredoxin-like"/>
    <property type="match status" value="1"/>
</dbReference>
<evidence type="ECO:0000259" key="1">
    <source>
        <dbReference type="PROSITE" id="PS50404"/>
    </source>
</evidence>
<reference evidence="3 4" key="1">
    <citation type="journal article" date="2015" name="Antonie Van Leeuwenhoek">
        <title>Oricola cellulosilytica gen. nov., sp. nov., a cellulose-degrading bacterium of the family Phyllobacteriaceae isolated from surface seashore water, and emended descriptions of Mesorhizobium loti and Phyllobacterium myrsinacearum.</title>
        <authorList>
            <person name="Hameed A."/>
            <person name="Shahina M."/>
            <person name="Lai W.A."/>
            <person name="Lin S.Y."/>
            <person name="Young L.S."/>
            <person name="Liu Y.C."/>
            <person name="Hsu Y.H."/>
            <person name="Young C.C."/>
        </authorList>
    </citation>
    <scope>NUCLEOTIDE SEQUENCE [LARGE SCALE GENOMIC DNA]</scope>
    <source>
        <strain evidence="3 4">KCTC 52183</strain>
    </source>
</reference>
<feature type="domain" description="GST N-terminal" evidence="1">
    <location>
        <begin position="1"/>
        <end position="76"/>
    </location>
</feature>
<evidence type="ECO:0000313" key="4">
    <source>
        <dbReference type="Proteomes" id="UP000291301"/>
    </source>
</evidence>
<dbReference type="PANTHER" id="PTHR44051:SF8">
    <property type="entry name" value="GLUTATHIONE S-TRANSFERASE GSTA"/>
    <property type="match status" value="1"/>
</dbReference>
<dbReference type="CDD" id="cd03207">
    <property type="entry name" value="GST_C_8"/>
    <property type="match status" value="1"/>
</dbReference>
<proteinExistence type="predicted"/>
<dbReference type="SFLD" id="SFLDS00019">
    <property type="entry name" value="Glutathione_Transferase_(cytos"/>
    <property type="match status" value="1"/>
</dbReference>
<dbReference type="Proteomes" id="UP000291301">
    <property type="component" value="Unassembled WGS sequence"/>
</dbReference>
<dbReference type="PROSITE" id="PS50405">
    <property type="entry name" value="GST_CTER"/>
    <property type="match status" value="1"/>
</dbReference>
<dbReference type="SFLD" id="SFLDG01150">
    <property type="entry name" value="Main.1:_Beta-like"/>
    <property type="match status" value="1"/>
</dbReference>
<dbReference type="CDD" id="cd03046">
    <property type="entry name" value="GST_N_GTT1_like"/>
    <property type="match status" value="1"/>
</dbReference>
<accession>A0A4R0PFE7</accession>
<gene>
    <name evidence="3" type="ORF">E0D97_03870</name>
</gene>
<evidence type="ECO:0000259" key="2">
    <source>
        <dbReference type="PROSITE" id="PS50405"/>
    </source>
</evidence>
<dbReference type="InterPro" id="IPR004045">
    <property type="entry name" value="Glutathione_S-Trfase_N"/>
</dbReference>
<protein>
    <submittedName>
        <fullName evidence="3">Glutathione S-transferase family protein</fullName>
    </submittedName>
</protein>
<dbReference type="PANTHER" id="PTHR44051">
    <property type="entry name" value="GLUTATHIONE S-TRANSFERASE-RELATED"/>
    <property type="match status" value="1"/>
</dbReference>
<dbReference type="AlphaFoldDB" id="A0A4R0PFE7"/>
<dbReference type="InterPro" id="IPR036249">
    <property type="entry name" value="Thioredoxin-like_sf"/>
</dbReference>
<comment type="caution">
    <text evidence="3">The sequence shown here is derived from an EMBL/GenBank/DDBJ whole genome shotgun (WGS) entry which is preliminary data.</text>
</comment>
<dbReference type="EMBL" id="SJST01000001">
    <property type="protein sequence ID" value="TCD16565.1"/>
    <property type="molecule type" value="Genomic_DNA"/>
</dbReference>
<dbReference type="Pfam" id="PF13409">
    <property type="entry name" value="GST_N_2"/>
    <property type="match status" value="1"/>
</dbReference>
<organism evidence="3 4">
    <name type="scientific">Oricola cellulosilytica</name>
    <dbReference type="NCBI Taxonomy" id="1429082"/>
    <lineage>
        <taxon>Bacteria</taxon>
        <taxon>Pseudomonadati</taxon>
        <taxon>Pseudomonadota</taxon>
        <taxon>Alphaproteobacteria</taxon>
        <taxon>Hyphomicrobiales</taxon>
        <taxon>Ahrensiaceae</taxon>
        <taxon>Oricola</taxon>
    </lineage>
</organism>
<dbReference type="PROSITE" id="PS50404">
    <property type="entry name" value="GST_NTER"/>
    <property type="match status" value="1"/>
</dbReference>
<dbReference type="GO" id="GO:0016740">
    <property type="term" value="F:transferase activity"/>
    <property type="evidence" value="ECO:0007669"/>
    <property type="project" value="UniProtKB-KW"/>
</dbReference>
<dbReference type="Gene3D" id="1.20.1050.10">
    <property type="match status" value="1"/>
</dbReference>
<dbReference type="InterPro" id="IPR040079">
    <property type="entry name" value="Glutathione_S-Trfase"/>
</dbReference>